<accession>A0A4R8RQ61</accession>
<name>A0A4R8RQ61_COLTR</name>
<keyword evidence="1" id="KW-0732">Signal</keyword>
<gene>
    <name evidence="2" type="ORF">CTRI78_v005780</name>
</gene>
<feature type="signal peptide" evidence="1">
    <location>
        <begin position="1"/>
        <end position="20"/>
    </location>
</feature>
<protein>
    <recommendedName>
        <fullName evidence="4">Secreted protein</fullName>
    </recommendedName>
</protein>
<feature type="chain" id="PRO_5021020972" description="Secreted protein" evidence="1">
    <location>
        <begin position="21"/>
        <end position="79"/>
    </location>
</feature>
<organism evidence="2 3">
    <name type="scientific">Colletotrichum trifolii</name>
    <dbReference type="NCBI Taxonomy" id="5466"/>
    <lineage>
        <taxon>Eukaryota</taxon>
        <taxon>Fungi</taxon>
        <taxon>Dikarya</taxon>
        <taxon>Ascomycota</taxon>
        <taxon>Pezizomycotina</taxon>
        <taxon>Sordariomycetes</taxon>
        <taxon>Hypocreomycetidae</taxon>
        <taxon>Glomerellales</taxon>
        <taxon>Glomerellaceae</taxon>
        <taxon>Colletotrichum</taxon>
        <taxon>Colletotrichum orbiculare species complex</taxon>
    </lineage>
</organism>
<reference evidence="2 3" key="1">
    <citation type="submission" date="2018-12" db="EMBL/GenBank/DDBJ databases">
        <title>Genome sequence and assembly of Colletotrichum trifolii.</title>
        <authorList>
            <person name="Gan P."/>
            <person name="Shirasu K."/>
        </authorList>
    </citation>
    <scope>NUCLEOTIDE SEQUENCE [LARGE SCALE GENOMIC DNA]</scope>
    <source>
        <strain evidence="2 3">543-2</strain>
    </source>
</reference>
<evidence type="ECO:0008006" key="4">
    <source>
        <dbReference type="Google" id="ProtNLM"/>
    </source>
</evidence>
<dbReference type="Proteomes" id="UP000295703">
    <property type="component" value="Unassembled WGS sequence"/>
</dbReference>
<proteinExistence type="predicted"/>
<evidence type="ECO:0000256" key="1">
    <source>
        <dbReference type="SAM" id="SignalP"/>
    </source>
</evidence>
<evidence type="ECO:0000313" key="3">
    <source>
        <dbReference type="Proteomes" id="UP000295703"/>
    </source>
</evidence>
<evidence type="ECO:0000313" key="2">
    <source>
        <dbReference type="EMBL" id="TDZ54971.1"/>
    </source>
</evidence>
<dbReference type="AlphaFoldDB" id="A0A4R8RQ61"/>
<sequence>MKIAGFLLLFQNSAALAALAFNNPTCKAPSYNGPNNCNSVDQSNCKLICTTKTDACPNGTRKNWAAYANSNQQCDCYCW</sequence>
<dbReference type="EMBL" id="RYZW01000050">
    <property type="protein sequence ID" value="TDZ54971.1"/>
    <property type="molecule type" value="Genomic_DNA"/>
</dbReference>
<comment type="caution">
    <text evidence="2">The sequence shown here is derived from an EMBL/GenBank/DDBJ whole genome shotgun (WGS) entry which is preliminary data.</text>
</comment>
<keyword evidence="3" id="KW-1185">Reference proteome</keyword>